<evidence type="ECO:0000313" key="2">
    <source>
        <dbReference type="EMBL" id="KAL2048526.1"/>
    </source>
</evidence>
<dbReference type="EMBL" id="JBEFKJ010000001">
    <property type="protein sequence ID" value="KAL2048526.1"/>
    <property type="molecule type" value="Genomic_DNA"/>
</dbReference>
<name>A0ABR4AUX3_9LECA</name>
<protein>
    <submittedName>
        <fullName evidence="2">Uncharacterized protein</fullName>
    </submittedName>
</protein>
<gene>
    <name evidence="2" type="ORF">N7G274_000438</name>
</gene>
<keyword evidence="3" id="KW-1185">Reference proteome</keyword>
<organism evidence="2 3">
    <name type="scientific">Stereocaulon virgatum</name>
    <dbReference type="NCBI Taxonomy" id="373712"/>
    <lineage>
        <taxon>Eukaryota</taxon>
        <taxon>Fungi</taxon>
        <taxon>Dikarya</taxon>
        <taxon>Ascomycota</taxon>
        <taxon>Pezizomycotina</taxon>
        <taxon>Lecanoromycetes</taxon>
        <taxon>OSLEUM clade</taxon>
        <taxon>Lecanoromycetidae</taxon>
        <taxon>Lecanorales</taxon>
        <taxon>Lecanorineae</taxon>
        <taxon>Stereocaulaceae</taxon>
        <taxon>Stereocaulon</taxon>
    </lineage>
</organism>
<comment type="caution">
    <text evidence="2">The sequence shown here is derived from an EMBL/GenBank/DDBJ whole genome shotgun (WGS) entry which is preliminary data.</text>
</comment>
<proteinExistence type="predicted"/>
<evidence type="ECO:0000313" key="3">
    <source>
        <dbReference type="Proteomes" id="UP001590950"/>
    </source>
</evidence>
<reference evidence="2 3" key="1">
    <citation type="submission" date="2024-09" db="EMBL/GenBank/DDBJ databases">
        <title>Rethinking Asexuality: The Enigmatic Case of Functional Sexual Genes in Lepraria (Stereocaulaceae).</title>
        <authorList>
            <person name="Doellman M."/>
            <person name="Sun Y."/>
            <person name="Barcenas-Pena A."/>
            <person name="Lumbsch H.T."/>
            <person name="Grewe F."/>
        </authorList>
    </citation>
    <scope>NUCLEOTIDE SEQUENCE [LARGE SCALE GENOMIC DNA]</scope>
    <source>
        <strain evidence="2 3">Mercado 3170</strain>
    </source>
</reference>
<dbReference type="Proteomes" id="UP001590950">
    <property type="component" value="Unassembled WGS sequence"/>
</dbReference>
<sequence length="166" mass="19243">MCVLSCRVASRCRHPLSYYYDHCKDAPYPDRCHTDTSTVDAYEIDNGPPFCKACWKTMENQMYDEFHEERREITKLARSDNMDDTDISMIRKVLRDQFYEKLKYANKPLPALPDGGNATSSTDMKKPEKEMIPKALYTLGGNAPIEVRDQGKRIRVSQEKWPRGPI</sequence>
<feature type="region of interest" description="Disordered" evidence="1">
    <location>
        <begin position="110"/>
        <end position="129"/>
    </location>
</feature>
<accession>A0ABR4AUX3</accession>
<evidence type="ECO:0000256" key="1">
    <source>
        <dbReference type="SAM" id="MobiDB-lite"/>
    </source>
</evidence>